<dbReference type="OrthoDB" id="9786584at2"/>
<protein>
    <submittedName>
        <fullName evidence="6">Hydroxypyruvate isomerase</fullName>
    </submittedName>
</protein>
<keyword evidence="1 3" id="KW-0413">Isomerase</keyword>
<dbReference type="InterPro" id="IPR013022">
    <property type="entry name" value="Xyl_isomerase-like_TIM-brl"/>
</dbReference>
<evidence type="ECO:0000256" key="4">
    <source>
        <dbReference type="PIRSR" id="PIRSR006241-50"/>
    </source>
</evidence>
<evidence type="ECO:0000259" key="5">
    <source>
        <dbReference type="Pfam" id="PF01261"/>
    </source>
</evidence>
<accession>A0A542YTY3</accession>
<dbReference type="RefSeq" id="WP_141785511.1">
    <property type="nucleotide sequence ID" value="NZ_BAAAIK010000011.1"/>
</dbReference>
<feature type="domain" description="Xylose isomerase-like TIM barrel" evidence="5">
    <location>
        <begin position="22"/>
        <end position="252"/>
    </location>
</feature>
<dbReference type="GO" id="GO:0008903">
    <property type="term" value="F:hydroxypyruvate isomerase activity"/>
    <property type="evidence" value="ECO:0007669"/>
    <property type="project" value="TreeGrafter"/>
</dbReference>
<dbReference type="Proteomes" id="UP000319516">
    <property type="component" value="Unassembled WGS sequence"/>
</dbReference>
<reference evidence="6 7" key="1">
    <citation type="submission" date="2019-06" db="EMBL/GenBank/DDBJ databases">
        <title>Sequencing the genomes of 1000 actinobacteria strains.</title>
        <authorList>
            <person name="Klenk H.-P."/>
        </authorList>
    </citation>
    <scope>NUCLEOTIDE SEQUENCE [LARGE SCALE GENOMIC DNA]</scope>
    <source>
        <strain evidence="6 7">DSM 12335</strain>
    </source>
</reference>
<keyword evidence="6" id="KW-0670">Pyruvate</keyword>
<gene>
    <name evidence="6" type="ORF">FB467_2668</name>
</gene>
<comment type="caution">
    <text evidence="6">The sequence shown here is derived from an EMBL/GenBank/DDBJ whole genome shotgun (WGS) entry which is preliminary data.</text>
</comment>
<feature type="active site" description="Proton donor/acceptor" evidence="4">
    <location>
        <position position="149"/>
    </location>
</feature>
<organism evidence="6 7">
    <name type="scientific">Ornithinicoccus hortensis</name>
    <dbReference type="NCBI Taxonomy" id="82346"/>
    <lineage>
        <taxon>Bacteria</taxon>
        <taxon>Bacillati</taxon>
        <taxon>Actinomycetota</taxon>
        <taxon>Actinomycetes</taxon>
        <taxon>Micrococcales</taxon>
        <taxon>Intrasporangiaceae</taxon>
        <taxon>Ornithinicoccus</taxon>
    </lineage>
</organism>
<feature type="active site" description="Proton donor/acceptor" evidence="4">
    <location>
        <position position="247"/>
    </location>
</feature>
<sequence>MVRYTVNASILLTDRPLLERPAAAAEAGFGAVEFWWPWATAVPGDAEVDAFVRAVRDAGVQLTGLNFFAGDMPGGERGLVSQPARSQEFRDNIDVVVGIGEQLGCRGFNALYGLRVDGADVAASEEAATENLLAASAAVAAIGGTVLLEPVSGAAGYPLLTARDALDVVDRVNGAGGSAVALLADFYHLAVNGDDVAAVVEQHAAQFGHIQIADAPGRGEPGTGDLPLQEWIERSYALGYDGWVGLEYKTDAADPFVWLPREQRGAPA</sequence>
<name>A0A542YTY3_9MICO</name>
<evidence type="ECO:0000256" key="1">
    <source>
        <dbReference type="ARBA" id="ARBA00023235"/>
    </source>
</evidence>
<dbReference type="PANTHER" id="PTHR43489:SF6">
    <property type="entry name" value="HYDROXYPYRUVATE ISOMERASE-RELATED"/>
    <property type="match status" value="1"/>
</dbReference>
<comment type="similarity">
    <text evidence="3">Belongs to the hyi family.</text>
</comment>
<dbReference type="InterPro" id="IPR026040">
    <property type="entry name" value="HyI-like"/>
</dbReference>
<dbReference type="EMBL" id="VFOP01000001">
    <property type="protein sequence ID" value="TQL51521.1"/>
    <property type="molecule type" value="Genomic_DNA"/>
</dbReference>
<evidence type="ECO:0000256" key="2">
    <source>
        <dbReference type="ARBA" id="ARBA00023277"/>
    </source>
</evidence>
<dbReference type="PIRSF" id="PIRSF006241">
    <property type="entry name" value="HyI"/>
    <property type="match status" value="1"/>
</dbReference>
<dbReference type="GO" id="GO:0046487">
    <property type="term" value="P:glyoxylate metabolic process"/>
    <property type="evidence" value="ECO:0007669"/>
    <property type="project" value="TreeGrafter"/>
</dbReference>
<dbReference type="AlphaFoldDB" id="A0A542YTY3"/>
<evidence type="ECO:0000313" key="7">
    <source>
        <dbReference type="Proteomes" id="UP000319516"/>
    </source>
</evidence>
<keyword evidence="7" id="KW-1185">Reference proteome</keyword>
<dbReference type="InterPro" id="IPR050417">
    <property type="entry name" value="Sugar_Epim/Isomerase"/>
</dbReference>
<dbReference type="InterPro" id="IPR036237">
    <property type="entry name" value="Xyl_isomerase-like_sf"/>
</dbReference>
<evidence type="ECO:0000313" key="6">
    <source>
        <dbReference type="EMBL" id="TQL51521.1"/>
    </source>
</evidence>
<dbReference type="Gene3D" id="3.20.20.150">
    <property type="entry name" value="Divalent-metal-dependent TIM barrel enzymes"/>
    <property type="match status" value="1"/>
</dbReference>
<dbReference type="SUPFAM" id="SSF51658">
    <property type="entry name" value="Xylose isomerase-like"/>
    <property type="match status" value="1"/>
</dbReference>
<evidence type="ECO:0000256" key="3">
    <source>
        <dbReference type="PIRNR" id="PIRNR006241"/>
    </source>
</evidence>
<keyword evidence="2" id="KW-0119">Carbohydrate metabolism</keyword>
<dbReference type="Pfam" id="PF01261">
    <property type="entry name" value="AP_endonuc_2"/>
    <property type="match status" value="1"/>
</dbReference>
<dbReference type="PANTHER" id="PTHR43489">
    <property type="entry name" value="ISOMERASE"/>
    <property type="match status" value="1"/>
</dbReference>
<proteinExistence type="inferred from homology"/>